<dbReference type="InterPro" id="IPR001680">
    <property type="entry name" value="WD40_rpt"/>
</dbReference>
<sequence length="1690" mass="175511">MSDDADSPPEREMKDFQFRQMKKVRVFEPTEDLPKDRSSLLAISNKYGLTFVGLDRTFKVYLTRDILAADKGDGNSNEIVTVELVLHHLALSCDELTLSVCGMSEEAGLSLTFYDVRTFMNKGKLQKLPFAFHQPAVAPDVLVQDLKWNPVQVSVLAVCLSDGSIMILDVTDSVNVQARLPSSSGITCICWSPKGKQVAAGKMDGTVTQYTPGLEEKKVIPCPQFFTPGEPVKAVDVLWLKTYVFAVAYAAGDGSLETPPELVLISLPKKDEKVEPKFLNFGEFVFGSCTERQHHYFLSHVEDWDLVFAASAASIEVSVIARQDDKVNMWEVWLLEDSSRAELPVTETNEDTLPLGLAIDYTSQQEIHITDEKTLPPAPTMLMLSTEGLLCPFALLNLNPGVKQLVVAPSNLALEGERLPKPGKKTSAFPSLGLTPAAASSSPSPATSSAAAPFSIVPKAPVSSAASGFTFSIPTTCSTSGPSAFSLGGSAPFGSGSSGFSFALKPPSDTPSAPSAFSFNNLSVKPSAAPALTPQSLATPASQSADPIKATCYLNVVSGRILLNISLTCHQIAHFQKELDDLKARSAKADFKVGADEEMKELRKESEDLHIFTLEIKETTESLHGDIGTLKTSLLEGFAGAEEAKTQSELSKDRNYRQLLYKKPLDPRSEEQLKEIRRLYQYVMFAVEDVNDVLDVEWEKHLEKKKKQKHMVVPGREGLFTTLSNNLYIINQQKNRLDQLVKELTSLRLYNKRTTPARSPATPMTASLENDLETLRDALLKTSMYDVSAAVKISPVKQSQLRNFLSKGQMPPVRSTAPANLSRSAFLSPKYYEDLDDASSTSSLSQSLEPHPPHLEQEEEELQTRPPPMSSIPPTLSTPRHPTVVRTPSIQPGFGANQSTPFSKIQSGQGMGFGLSPIASPSKSCEITDAHYFYFFLSHVSPVKDASKFSFGGNGKMVFGQAGEESFSFTSKSTSPGLGTGSPTLAPNATGEGAKPTSTTATLRIEPQPPKTAGGETLGIFSGLRVGQGEEAKDSSTKPAVAAFAFGDTGLGKGKAATQFSFGTGLPKSGEDSSTPDLSEGAPSGSLFKPPESNAKPAFSVPQSGSASSTFSASFSSLLAAAPETQEEPKAVPQPSVPASPPVKEPPTSEPEVESTSRPVIPEPAAPAATTEPTTATTQTPTVSTPAPALATPAPTPDPPSTLTVPKEANPPAPASALSTTETTPEPSTTATVPSSTAATPGSIFTQPAPATTDSSSVGVTPVINTAAPTATTQTSTVVSSATATAVNNVFGQSAAPPASSAPASTGFGSAGFGTSTGFGKNVFAQVSGFGQPASNTGTSSGFTFGQSAFGATSSSATTGGSLFGASTATNASSFSFGTSSANTVSSTGTGLFGQSTNQAFGQSSGFGQGSVFGSNTTTSSSSGFSFGQPSGESPSSGSLFGSSSANTAVSSGSLFGSSSANTAVSSGGGGFFSGLGGKPSEDAANKNPFGTTSSTGAFGQSSTNSLFGNSGAKTFSFGQSSFGEQKPSGTFSTGAGSVASQGFGSFSTPSKPGGFGSAPVFGSPPSFGGSPAFGTGASFGSSPSFSSPIGSSAGKVFGEGTAAANMGGFGFAPPPSTPSFGALAGQSAPSFGSLAQQGPGFGSQPSTFTGFGQQPQPGGETTTLPELFLFLFFSPLPHHLQLPSCLLSF</sequence>
<evidence type="ECO:0000256" key="12">
    <source>
        <dbReference type="ARBA" id="ARBA00077390"/>
    </source>
</evidence>
<comment type="subunit">
    <text evidence="10">Homodimer. Part of the nuclear pore complex (NPC). Interacts with NUP88. Interacts with ZFP36; this interaction increases upon lipopolysaccharide (LPS) stimulation. Interacts with DDX19. Interacts with XPO1. Interacts with XPO5.</text>
</comment>
<feature type="domain" description="Nuclear pore complex protein Nup214 phenylalanine-glycine (FG)" evidence="16">
    <location>
        <begin position="1501"/>
        <end position="1563"/>
    </location>
</feature>
<reference evidence="18" key="1">
    <citation type="submission" date="2012-01" db="EMBL/GenBank/DDBJ databases">
        <title>The Genome Sequence of Oreochromis niloticus (Nile Tilapia).</title>
        <authorList>
            <consortium name="Broad Institute Genome Assembly Team"/>
            <consortium name="Broad Institute Sequencing Platform"/>
            <person name="Di Palma F."/>
            <person name="Johnson J."/>
            <person name="Lander E.S."/>
            <person name="Lindblad-Toh K."/>
        </authorList>
    </citation>
    <scope>NUCLEOTIDE SEQUENCE [LARGE SCALE GENOMIC DNA]</scope>
</reference>
<comment type="subcellular location">
    <subcellularLocation>
        <location evidence="1">Nucleus</location>
        <location evidence="1">Nuclear pore complex</location>
    </subcellularLocation>
</comment>
<feature type="compositionally biased region" description="Low complexity" evidence="14">
    <location>
        <begin position="435"/>
        <end position="445"/>
    </location>
</feature>
<dbReference type="eggNOG" id="KOG3630">
    <property type="taxonomic scope" value="Eukaryota"/>
</dbReference>
<evidence type="ECO:0000256" key="10">
    <source>
        <dbReference type="ARBA" id="ARBA00063892"/>
    </source>
</evidence>
<dbReference type="Pfam" id="PF18617">
    <property type="entry name" value="Nup214_FG"/>
    <property type="match status" value="1"/>
</dbReference>
<dbReference type="GeneTree" id="ENSGT00940000165854"/>
<feature type="compositionally biased region" description="Polar residues" evidence="14">
    <location>
        <begin position="1243"/>
        <end position="1257"/>
    </location>
</feature>
<evidence type="ECO:0000256" key="3">
    <source>
        <dbReference type="ARBA" id="ARBA00022737"/>
    </source>
</evidence>
<dbReference type="Proteomes" id="UP000005207">
    <property type="component" value="Linkage group LG7"/>
</dbReference>
<feature type="compositionally biased region" description="Low complexity" evidence="14">
    <location>
        <begin position="1215"/>
        <end position="1241"/>
    </location>
</feature>
<evidence type="ECO:0000259" key="16">
    <source>
        <dbReference type="Pfam" id="PF18617"/>
    </source>
</evidence>
<evidence type="ECO:0000256" key="11">
    <source>
        <dbReference type="ARBA" id="ARBA00068360"/>
    </source>
</evidence>
<evidence type="ECO:0000256" key="1">
    <source>
        <dbReference type="ARBA" id="ARBA00004567"/>
    </source>
</evidence>
<evidence type="ECO:0000256" key="13">
    <source>
        <dbReference type="ARBA" id="ARBA00083901"/>
    </source>
</evidence>
<feature type="region of interest" description="Disordered" evidence="14">
    <location>
        <begin position="1422"/>
        <end position="1443"/>
    </location>
</feature>
<evidence type="ECO:0000259" key="15">
    <source>
        <dbReference type="Pfam" id="PF16755"/>
    </source>
</evidence>
<keyword evidence="18" id="KW-1185">Reference proteome</keyword>
<feature type="region of interest" description="Disordered" evidence="14">
    <location>
        <begin position="1634"/>
        <end position="1660"/>
    </location>
</feature>
<dbReference type="Gene3D" id="2.130.10.10">
    <property type="entry name" value="YVTN repeat-like/Quinoprotein amine dehydrogenase"/>
    <property type="match status" value="1"/>
</dbReference>
<dbReference type="GO" id="GO:0008139">
    <property type="term" value="F:nuclear localization sequence binding"/>
    <property type="evidence" value="ECO:0007669"/>
    <property type="project" value="TreeGrafter"/>
</dbReference>
<keyword evidence="3" id="KW-0677">Repeat</keyword>
<dbReference type="FunFam" id="2.130.10.10:FF:000142">
    <property type="entry name" value="Nuclear pore complex protein Nup214"/>
    <property type="match status" value="1"/>
</dbReference>
<evidence type="ECO:0000256" key="14">
    <source>
        <dbReference type="SAM" id="MobiDB-lite"/>
    </source>
</evidence>
<dbReference type="InParanoid" id="I3KCK6"/>
<keyword evidence="8" id="KW-0539">Nucleus</keyword>
<feature type="region of interest" description="Disordered" evidence="14">
    <location>
        <begin position="1062"/>
        <end position="1107"/>
    </location>
</feature>
<dbReference type="InterPro" id="IPR039462">
    <property type="entry name" value="Nup159/Nup146_N"/>
</dbReference>
<keyword evidence="6" id="KW-0811">Translocation</keyword>
<keyword evidence="2" id="KW-0813">Transport</keyword>
<comment type="function">
    <text evidence="9">Part of the nuclear pore complex. Has a critical role in nucleocytoplasmic transport. May serve as a docking site in the receptor-mediated import of substrates across the nuclear pore complex.</text>
</comment>
<feature type="compositionally biased region" description="Pro residues" evidence="14">
    <location>
        <begin position="1135"/>
        <end position="1149"/>
    </location>
</feature>
<keyword evidence="5" id="KW-0653">Protein transport</keyword>
<dbReference type="Pfam" id="PF16755">
    <property type="entry name" value="Beta-prop_NUP159_NUP214"/>
    <property type="match status" value="1"/>
</dbReference>
<evidence type="ECO:0000256" key="8">
    <source>
        <dbReference type="ARBA" id="ARBA00023242"/>
    </source>
</evidence>
<proteinExistence type="predicted"/>
<dbReference type="eggNOG" id="KOG0845">
    <property type="taxonomic scope" value="Eukaryota"/>
</dbReference>
<evidence type="ECO:0000313" key="17">
    <source>
        <dbReference type="Ensembl" id="ENSONIP00000018851.2"/>
    </source>
</evidence>
<dbReference type="HOGENOM" id="CLU_001606_0_0_1"/>
<evidence type="ECO:0000256" key="6">
    <source>
        <dbReference type="ARBA" id="ARBA00023010"/>
    </source>
</evidence>
<feature type="domain" description="Nucleoporin Nup159/Nup146 N-terminal" evidence="15">
    <location>
        <begin position="34"/>
        <end position="390"/>
    </location>
</feature>
<feature type="compositionally biased region" description="Low complexity" evidence="14">
    <location>
        <begin position="1166"/>
        <end position="1193"/>
    </location>
</feature>
<feature type="region of interest" description="Disordered" evidence="14">
    <location>
        <begin position="837"/>
        <end position="889"/>
    </location>
</feature>
<evidence type="ECO:0000256" key="4">
    <source>
        <dbReference type="ARBA" id="ARBA00022816"/>
    </source>
</evidence>
<evidence type="ECO:0000256" key="2">
    <source>
        <dbReference type="ARBA" id="ARBA00022448"/>
    </source>
</evidence>
<organism evidence="17 18">
    <name type="scientific">Oreochromis niloticus</name>
    <name type="common">Nile tilapia</name>
    <name type="synonym">Tilapia nilotica</name>
    <dbReference type="NCBI Taxonomy" id="8128"/>
    <lineage>
        <taxon>Eukaryota</taxon>
        <taxon>Metazoa</taxon>
        <taxon>Chordata</taxon>
        <taxon>Craniata</taxon>
        <taxon>Vertebrata</taxon>
        <taxon>Euteleostomi</taxon>
        <taxon>Actinopterygii</taxon>
        <taxon>Neopterygii</taxon>
        <taxon>Teleostei</taxon>
        <taxon>Neoteleostei</taxon>
        <taxon>Acanthomorphata</taxon>
        <taxon>Ovalentaria</taxon>
        <taxon>Cichlomorphae</taxon>
        <taxon>Cichliformes</taxon>
        <taxon>Cichlidae</taxon>
        <taxon>African cichlids</taxon>
        <taxon>Pseudocrenilabrinae</taxon>
        <taxon>Oreochromini</taxon>
        <taxon>Oreochromis</taxon>
    </lineage>
</organism>
<dbReference type="InterPro" id="IPR026054">
    <property type="entry name" value="Nucleoporin"/>
</dbReference>
<dbReference type="STRING" id="8128.ENSONIP00000018851"/>
<dbReference type="SUPFAM" id="SSF117289">
    <property type="entry name" value="Nucleoporin domain"/>
    <property type="match status" value="1"/>
</dbReference>
<dbReference type="Ensembl" id="ENSONIT00000018868.2">
    <property type="protein sequence ID" value="ENSONIP00000018851.2"/>
    <property type="gene ID" value="ENSONIG00000014974.2"/>
</dbReference>
<evidence type="ECO:0000313" key="18">
    <source>
        <dbReference type="Proteomes" id="UP000005207"/>
    </source>
</evidence>
<reference evidence="17" key="3">
    <citation type="submission" date="2025-09" db="UniProtKB">
        <authorList>
            <consortium name="Ensembl"/>
        </authorList>
    </citation>
    <scope>IDENTIFICATION</scope>
</reference>
<feature type="region of interest" description="Disordered" evidence="14">
    <location>
        <begin position="1122"/>
        <end position="1257"/>
    </location>
</feature>
<dbReference type="PANTHER" id="PTHR23193">
    <property type="entry name" value="NUCLEAR PORE COMPLEX PROTEIN NUP"/>
    <property type="match status" value="1"/>
</dbReference>
<dbReference type="PANTHER" id="PTHR23193:SF21">
    <property type="entry name" value="NUCLEAR PORE COMPLEX PROTEIN NUP214"/>
    <property type="match status" value="1"/>
</dbReference>
<feature type="compositionally biased region" description="Polar residues" evidence="14">
    <location>
        <begin position="872"/>
        <end position="889"/>
    </location>
</feature>
<dbReference type="InterPro" id="IPR015943">
    <property type="entry name" value="WD40/YVTN_repeat-like_dom_sf"/>
</dbReference>
<dbReference type="GO" id="GO:0005643">
    <property type="term" value="C:nuclear pore"/>
    <property type="evidence" value="ECO:0007669"/>
    <property type="project" value="UniProtKB-SubCell"/>
</dbReference>
<feature type="compositionally biased region" description="Low complexity" evidence="14">
    <location>
        <begin position="838"/>
        <end position="849"/>
    </location>
</feature>
<evidence type="ECO:0000256" key="7">
    <source>
        <dbReference type="ARBA" id="ARBA00023132"/>
    </source>
</evidence>
<keyword evidence="7" id="KW-0906">Nuclear pore complex</keyword>
<dbReference type="InterPro" id="IPR041553">
    <property type="entry name" value="Nup214_FG"/>
</dbReference>
<dbReference type="GO" id="GO:0017056">
    <property type="term" value="F:structural constituent of nuclear pore"/>
    <property type="evidence" value="ECO:0007669"/>
    <property type="project" value="TreeGrafter"/>
</dbReference>
<gene>
    <name evidence="17" type="primary">nup214</name>
</gene>
<dbReference type="GO" id="GO:0006406">
    <property type="term" value="P:mRNA export from nucleus"/>
    <property type="evidence" value="ECO:0007669"/>
    <property type="project" value="UniProtKB-ARBA"/>
</dbReference>
<dbReference type="GO" id="GO:0006606">
    <property type="term" value="P:protein import into nucleus"/>
    <property type="evidence" value="ECO:0007669"/>
    <property type="project" value="TreeGrafter"/>
</dbReference>
<name>I3KCK6_ORENI</name>
<reference evidence="17" key="2">
    <citation type="submission" date="2025-08" db="UniProtKB">
        <authorList>
            <consortium name="Ensembl"/>
        </authorList>
    </citation>
    <scope>IDENTIFICATION</scope>
</reference>
<feature type="compositionally biased region" description="Low complexity" evidence="14">
    <location>
        <begin position="1648"/>
        <end position="1660"/>
    </location>
</feature>
<feature type="region of interest" description="Disordered" evidence="14">
    <location>
        <begin position="969"/>
        <end position="1018"/>
    </location>
</feature>
<dbReference type="SMART" id="SM00320">
    <property type="entry name" value="WD40"/>
    <property type="match status" value="2"/>
</dbReference>
<evidence type="ECO:0000256" key="5">
    <source>
        <dbReference type="ARBA" id="ARBA00022927"/>
    </source>
</evidence>
<dbReference type="OMA" id="WLSTFQF"/>
<accession>I3KCK6</accession>
<protein>
    <recommendedName>
        <fullName evidence="11">Nuclear pore complex protein Nup214</fullName>
    </recommendedName>
    <alternativeName>
        <fullName evidence="13">214 kDa nucleoporin</fullName>
    </alternativeName>
    <alternativeName>
        <fullName evidence="12">Nucleoporin Nup214</fullName>
    </alternativeName>
</protein>
<keyword evidence="4" id="KW-0509">mRNA transport</keyword>
<evidence type="ECO:0000256" key="9">
    <source>
        <dbReference type="ARBA" id="ARBA00055090"/>
    </source>
</evidence>
<feature type="region of interest" description="Disordered" evidence="14">
    <location>
        <begin position="416"/>
        <end position="445"/>
    </location>
</feature>